<dbReference type="InterPro" id="IPR002575">
    <property type="entry name" value="Aminoglycoside_PTrfase"/>
</dbReference>
<evidence type="ECO:0000313" key="3">
    <source>
        <dbReference type="Proteomes" id="UP001500363"/>
    </source>
</evidence>
<comment type="caution">
    <text evidence="2">The sequence shown here is derived from an EMBL/GenBank/DDBJ whole genome shotgun (WGS) entry which is preliminary data.</text>
</comment>
<accession>A0ABP4L5E3</accession>
<reference evidence="3" key="1">
    <citation type="journal article" date="2019" name="Int. J. Syst. Evol. Microbiol.">
        <title>The Global Catalogue of Microorganisms (GCM) 10K type strain sequencing project: providing services to taxonomists for standard genome sequencing and annotation.</title>
        <authorList>
            <consortium name="The Broad Institute Genomics Platform"/>
            <consortium name="The Broad Institute Genome Sequencing Center for Infectious Disease"/>
            <person name="Wu L."/>
            <person name="Ma J."/>
        </authorList>
    </citation>
    <scope>NUCLEOTIDE SEQUENCE [LARGE SCALE GENOMIC DNA]</scope>
    <source>
        <strain evidence="3">JCM 14303</strain>
    </source>
</reference>
<dbReference type="EMBL" id="BAAANC010000001">
    <property type="protein sequence ID" value="GAA1514058.1"/>
    <property type="molecule type" value="Genomic_DNA"/>
</dbReference>
<dbReference type="InterPro" id="IPR011009">
    <property type="entry name" value="Kinase-like_dom_sf"/>
</dbReference>
<dbReference type="Gene3D" id="3.90.1200.10">
    <property type="match status" value="1"/>
</dbReference>
<evidence type="ECO:0000259" key="1">
    <source>
        <dbReference type="Pfam" id="PF01636"/>
    </source>
</evidence>
<evidence type="ECO:0000313" key="2">
    <source>
        <dbReference type="EMBL" id="GAA1514058.1"/>
    </source>
</evidence>
<dbReference type="Pfam" id="PF01636">
    <property type="entry name" value="APH"/>
    <property type="match status" value="1"/>
</dbReference>
<keyword evidence="3" id="KW-1185">Reference proteome</keyword>
<protein>
    <recommendedName>
        <fullName evidence="1">Aminoglycoside phosphotransferase domain-containing protein</fullName>
    </recommendedName>
</protein>
<dbReference type="SUPFAM" id="SSF56112">
    <property type="entry name" value="Protein kinase-like (PK-like)"/>
    <property type="match status" value="1"/>
</dbReference>
<name>A0ABP4L5E3_9ACTN</name>
<feature type="domain" description="Aminoglycoside phosphotransferase" evidence="1">
    <location>
        <begin position="20"/>
        <end position="228"/>
    </location>
</feature>
<gene>
    <name evidence="2" type="ORF">GCM10009741_10350</name>
</gene>
<proteinExistence type="predicted"/>
<dbReference type="Proteomes" id="UP001500363">
    <property type="component" value="Unassembled WGS sequence"/>
</dbReference>
<organism evidence="2 3">
    <name type="scientific">Kribbella lupini</name>
    <dbReference type="NCBI Taxonomy" id="291602"/>
    <lineage>
        <taxon>Bacteria</taxon>
        <taxon>Bacillati</taxon>
        <taxon>Actinomycetota</taxon>
        <taxon>Actinomycetes</taxon>
        <taxon>Propionibacteriales</taxon>
        <taxon>Kribbellaceae</taxon>
        <taxon>Kribbella</taxon>
    </lineage>
</organism>
<sequence>MFWSRLVGVHPSWTPLTLGTGQHNGGVWRTSEGAVVKRLVRGAEEPRHHAYWRRQALVAESGVVRRTSGLRAPETLRVEEDAEGITLWTEWVESVTFDDLFVAAALGRFAGVELSEPSWGARDVLPTRLETVARRGGWSALGDAGLSDSLLKALNWLWTHREAALAELAALPRVPTHGDAHPVNLLGRDGDDVIAIDWEQFGLGPLGFDLGYLLLASMRSLDDLVDAFGDPGVRRGAVLVAAFTAASRAAWSLSQPEPGEHVRRLVELEEVIYLACDQAPWSVGLSRGRGRRGCLRSR</sequence>